<dbReference type="EMBL" id="DXEX01000037">
    <property type="protein sequence ID" value="HIX58343.1"/>
    <property type="molecule type" value="Genomic_DNA"/>
</dbReference>
<evidence type="ECO:0000313" key="1">
    <source>
        <dbReference type="EMBL" id="HIX58343.1"/>
    </source>
</evidence>
<gene>
    <name evidence="1" type="ORF">IAA45_01310</name>
</gene>
<evidence type="ECO:0000313" key="2">
    <source>
        <dbReference type="Proteomes" id="UP000886817"/>
    </source>
</evidence>
<proteinExistence type="predicted"/>
<organism evidence="1 2">
    <name type="scientific">Candidatus Blautia gallistercoris</name>
    <dbReference type="NCBI Taxonomy" id="2838490"/>
    <lineage>
        <taxon>Bacteria</taxon>
        <taxon>Bacillati</taxon>
        <taxon>Bacillota</taxon>
        <taxon>Clostridia</taxon>
        <taxon>Lachnospirales</taxon>
        <taxon>Lachnospiraceae</taxon>
        <taxon>Blautia</taxon>
    </lineage>
</organism>
<reference evidence="1" key="1">
    <citation type="journal article" date="2021" name="PeerJ">
        <title>Extensive microbial diversity within the chicken gut microbiome revealed by metagenomics and culture.</title>
        <authorList>
            <person name="Gilroy R."/>
            <person name="Ravi A."/>
            <person name="Getino M."/>
            <person name="Pursley I."/>
            <person name="Horton D.L."/>
            <person name="Alikhan N.F."/>
            <person name="Baker D."/>
            <person name="Gharbi K."/>
            <person name="Hall N."/>
            <person name="Watson M."/>
            <person name="Adriaenssens E.M."/>
            <person name="Foster-Nyarko E."/>
            <person name="Jarju S."/>
            <person name="Secka A."/>
            <person name="Antonio M."/>
            <person name="Oren A."/>
            <person name="Chaudhuri R.R."/>
            <person name="La Ragione R."/>
            <person name="Hildebrand F."/>
            <person name="Pallen M.J."/>
        </authorList>
    </citation>
    <scope>NUCLEOTIDE SEQUENCE</scope>
    <source>
        <strain evidence="1">ChiSjej1B19-8411</strain>
    </source>
</reference>
<name>A0A9D2B243_9FIRM</name>
<comment type="caution">
    <text evidence="1">The sequence shown here is derived from an EMBL/GenBank/DDBJ whole genome shotgun (WGS) entry which is preliminary data.</text>
</comment>
<dbReference type="Proteomes" id="UP000886817">
    <property type="component" value="Unassembled WGS sequence"/>
</dbReference>
<accession>A0A9D2B243</accession>
<sequence>MVYFGQEPWDGPRTLKEMLDLRYCPPEVATQIADYPLHLIEVRSYPHIERFHSDLQYVFGFLQRDREKEELYHYVTENQAAFSHLDGAAYQMIRVMSRSSRLLGEKEEYENEEGEYDMCQALLDMREESKEEGKREGISIGRTEGISIGRTEGISIGRTEGITIGRSEGISLGKQVFRLWLAGKPEEEIAKACGISVEEVREILL</sequence>
<protein>
    <submittedName>
        <fullName evidence="1">Uncharacterized protein</fullName>
    </submittedName>
</protein>
<dbReference type="AlphaFoldDB" id="A0A9D2B243"/>
<reference evidence="1" key="2">
    <citation type="submission" date="2021-04" db="EMBL/GenBank/DDBJ databases">
        <authorList>
            <person name="Gilroy R."/>
        </authorList>
    </citation>
    <scope>NUCLEOTIDE SEQUENCE</scope>
    <source>
        <strain evidence="1">ChiSjej1B19-8411</strain>
    </source>
</reference>